<dbReference type="GO" id="GO:0046974">
    <property type="term" value="F:histone H3K9 methyltransferase activity"/>
    <property type="evidence" value="ECO:0007669"/>
    <property type="project" value="UniProtKB-ARBA"/>
</dbReference>
<dbReference type="GO" id="GO:0003677">
    <property type="term" value="F:DNA binding"/>
    <property type="evidence" value="ECO:0007669"/>
    <property type="project" value="InterPro"/>
</dbReference>
<feature type="domain" description="SET" evidence="15">
    <location>
        <begin position="734"/>
        <end position="938"/>
    </location>
</feature>
<keyword evidence="13" id="KW-0804">Transcription</keyword>
<evidence type="ECO:0000256" key="9">
    <source>
        <dbReference type="ARBA" id="ARBA00022737"/>
    </source>
</evidence>
<evidence type="ECO:0000256" key="10">
    <source>
        <dbReference type="ARBA" id="ARBA00022833"/>
    </source>
</evidence>
<dbReference type="SUPFAM" id="SSF63748">
    <property type="entry name" value="Tudor/PWWP/MBT"/>
    <property type="match status" value="1"/>
</dbReference>
<accession>A0A6G0U9C5</accession>
<sequence length="963" mass="111809">MSKQCINYYCKSKRNEELYAAQQSVCNYYNVRYKPYRRVCRACMKKSTRFLNKISTLLKNQKFIFDDDSYSRKNINIIELSDSDDSIADDNDGPSTSYPNPQTTKLPETIHAMWNKTVKPLVTVQKEKITNYLISERSQLIAGIEQIKDTMTELDNKLKNMYDKIYKFDKQQEFEFDKEMNIVDTNDVCIVSTKMLPGLPKDLPKGGRVIRPLLKMGDQVYGMKDSQLQPWVKATIKSAVSDTYFNIIFDDGKEIILNNKNLAYINTLNEAQYPVGSRVIAKFQDMNIQLTDKFYVGVVAEPPKYLNNFRYMIFFDDGYTQYVYHKDIRLVCGESINISDDVHENIREFVKIYLQKYPERLMVKFNKKQVVRAELDNRWVLAKVTNLDASLVQLKFLYVTNERTEWMYRGSNRLSPIYNRINSNNQDKHIRSTMGDVIKFINQPYIELENLTENEESISNVDSDIQKDNDLAFPFNSTRKKHKPQENDGIIKIIKIPSNCPKPLSYKHHQCSLSCMLRVHYDYSKTRDTNVLSIPLHFGFTRLIKTDKDSKLKKVIYTTPCGREINDKQTMYKYLKETGYGNNTMTIDLFDFDYLINPLSSFSVPEKYIRVHDISYEMEFKTISVANSLNDLVPKHITYITKRKPTPGVNLNLDPKFLCGCDCTDNCQDKTKCSCWQLTYESKKNYPNIIKGTNIGYNYKRLESPLYTGIFECNINCKCTKTCLNRVVQEPLKTSLQLFLTEKKGWGVRTLTDIPKGTFVCTFVGEVRTENDEAINGDEYSADLDFLKTVEGFKEGYESYVAEEESENCTSTSDEEFNPPSKIKNKMNVNKSKMSLRTNLQNTNTKIDGKHQLSKLNTQKKVESKHKSIIEHLDKDCGVHILDSKVSGNIGRYFNHSCDPNIFIQNVFVDTHDLRFPWIAYFALKNISAGTELAWNYNYIIGSVPNKKMKCYCKTKKCKIRLL</sequence>
<keyword evidence="5" id="KW-0489">Methyltransferase</keyword>
<evidence type="ECO:0000256" key="14">
    <source>
        <dbReference type="ARBA" id="ARBA00023242"/>
    </source>
</evidence>
<dbReference type="Pfam" id="PF00856">
    <property type="entry name" value="SET"/>
    <property type="match status" value="1"/>
</dbReference>
<evidence type="ECO:0000259" key="16">
    <source>
        <dbReference type="PROSITE" id="PS50867"/>
    </source>
</evidence>
<dbReference type="OrthoDB" id="5792673at2759"/>
<evidence type="ECO:0000256" key="5">
    <source>
        <dbReference type="ARBA" id="ARBA00022603"/>
    </source>
</evidence>
<name>A0A6G0U9C5_APHGL</name>
<dbReference type="GO" id="GO:0005694">
    <property type="term" value="C:chromosome"/>
    <property type="evidence" value="ECO:0007669"/>
    <property type="project" value="UniProtKB-SubCell"/>
</dbReference>
<evidence type="ECO:0000256" key="6">
    <source>
        <dbReference type="ARBA" id="ARBA00022679"/>
    </source>
</evidence>
<dbReference type="SMART" id="SM00468">
    <property type="entry name" value="PreSET"/>
    <property type="match status" value="1"/>
</dbReference>
<dbReference type="Pfam" id="PF01429">
    <property type="entry name" value="MBD"/>
    <property type="match status" value="1"/>
</dbReference>
<dbReference type="InterPro" id="IPR001739">
    <property type="entry name" value="Methyl_CpG_DNA-bd"/>
</dbReference>
<evidence type="ECO:0000256" key="2">
    <source>
        <dbReference type="ARBA" id="ARBA00004286"/>
    </source>
</evidence>
<evidence type="ECO:0008006" key="19">
    <source>
        <dbReference type="Google" id="ProtNLM"/>
    </source>
</evidence>
<dbReference type="Pfam" id="PF18359">
    <property type="entry name" value="Tudor_5"/>
    <property type="match status" value="1"/>
</dbReference>
<comment type="subcellular location">
    <subcellularLocation>
        <location evidence="2">Chromosome</location>
    </subcellularLocation>
    <subcellularLocation>
        <location evidence="1">Nucleus</location>
    </subcellularLocation>
</comment>
<evidence type="ECO:0000256" key="3">
    <source>
        <dbReference type="ARBA" id="ARBA00022454"/>
    </source>
</evidence>
<dbReference type="Gene3D" id="2.30.30.140">
    <property type="match status" value="2"/>
</dbReference>
<evidence type="ECO:0000256" key="4">
    <source>
        <dbReference type="ARBA" id="ARBA00022491"/>
    </source>
</evidence>
<evidence type="ECO:0000313" key="18">
    <source>
        <dbReference type="Proteomes" id="UP000475862"/>
    </source>
</evidence>
<dbReference type="SUPFAM" id="SSF54171">
    <property type="entry name" value="DNA-binding domain"/>
    <property type="match status" value="1"/>
</dbReference>
<keyword evidence="4" id="KW-0678">Repressor</keyword>
<dbReference type="InterPro" id="IPR051516">
    <property type="entry name" value="SETDB_methyltransferase"/>
</dbReference>
<protein>
    <recommendedName>
        <fullName evidence="19">Histone-lysine N-methyltransferase eggless</fullName>
    </recommendedName>
</protein>
<dbReference type="SUPFAM" id="SSF82199">
    <property type="entry name" value="SET domain"/>
    <property type="match status" value="1"/>
</dbReference>
<keyword evidence="6" id="KW-0808">Transferase</keyword>
<keyword evidence="3" id="KW-0158">Chromosome</keyword>
<dbReference type="InterPro" id="IPR016177">
    <property type="entry name" value="DNA-bd_dom_sf"/>
</dbReference>
<evidence type="ECO:0000256" key="1">
    <source>
        <dbReference type="ARBA" id="ARBA00004123"/>
    </source>
</evidence>
<dbReference type="Proteomes" id="UP000475862">
    <property type="component" value="Unassembled WGS sequence"/>
</dbReference>
<dbReference type="SMART" id="SM00317">
    <property type="entry name" value="SET"/>
    <property type="match status" value="1"/>
</dbReference>
<dbReference type="InterPro" id="IPR001214">
    <property type="entry name" value="SET_dom"/>
</dbReference>
<dbReference type="PROSITE" id="PS50280">
    <property type="entry name" value="SET"/>
    <property type="match status" value="1"/>
</dbReference>
<dbReference type="AlphaFoldDB" id="A0A6G0U9C5"/>
<feature type="domain" description="Pre-SET" evidence="16">
    <location>
        <begin position="659"/>
        <end position="731"/>
    </location>
</feature>
<dbReference type="Gene3D" id="2.170.270.10">
    <property type="entry name" value="SET domain"/>
    <property type="match status" value="1"/>
</dbReference>
<evidence type="ECO:0000256" key="7">
    <source>
        <dbReference type="ARBA" id="ARBA00022691"/>
    </source>
</evidence>
<keyword evidence="14" id="KW-0539">Nucleus</keyword>
<dbReference type="EMBL" id="VYZN01000001">
    <property type="protein sequence ID" value="KAE9545360.1"/>
    <property type="molecule type" value="Genomic_DNA"/>
</dbReference>
<dbReference type="GO" id="GO:0008270">
    <property type="term" value="F:zinc ion binding"/>
    <property type="evidence" value="ECO:0007669"/>
    <property type="project" value="InterPro"/>
</dbReference>
<dbReference type="Pfam" id="PF18358">
    <property type="entry name" value="Tudor_4"/>
    <property type="match status" value="1"/>
</dbReference>
<dbReference type="InterPro" id="IPR007728">
    <property type="entry name" value="Pre-SET_dom"/>
</dbReference>
<evidence type="ECO:0000256" key="13">
    <source>
        <dbReference type="ARBA" id="ARBA00023163"/>
    </source>
</evidence>
<comment type="caution">
    <text evidence="17">The sequence shown here is derived from an EMBL/GenBank/DDBJ whole genome shotgun (WGS) entry which is preliminary data.</text>
</comment>
<dbReference type="PANTHER" id="PTHR46024">
    <property type="entry name" value="HISTONE-LYSINE N-METHYLTRANSFERASE EGGLESS"/>
    <property type="match status" value="1"/>
</dbReference>
<dbReference type="GO" id="GO:0005634">
    <property type="term" value="C:nucleus"/>
    <property type="evidence" value="ECO:0007669"/>
    <property type="project" value="UniProtKB-SubCell"/>
</dbReference>
<proteinExistence type="predicted"/>
<keyword evidence="12" id="KW-0805">Transcription regulation</keyword>
<dbReference type="InterPro" id="IPR041291">
    <property type="entry name" value="TUDOR_5"/>
</dbReference>
<dbReference type="GO" id="GO:0032259">
    <property type="term" value="P:methylation"/>
    <property type="evidence" value="ECO:0007669"/>
    <property type="project" value="UniProtKB-KW"/>
</dbReference>
<dbReference type="Pfam" id="PF05033">
    <property type="entry name" value="Pre-SET"/>
    <property type="match status" value="1"/>
</dbReference>
<dbReference type="PANTHER" id="PTHR46024:SF1">
    <property type="entry name" value="HISTONE-LYSINE N-METHYLTRANSFERASE EGGLESS"/>
    <property type="match status" value="1"/>
</dbReference>
<dbReference type="InterPro" id="IPR046341">
    <property type="entry name" value="SET_dom_sf"/>
</dbReference>
<keyword evidence="9" id="KW-0677">Repeat</keyword>
<dbReference type="InterPro" id="IPR041292">
    <property type="entry name" value="Tudor_4"/>
</dbReference>
<dbReference type="GO" id="GO:0010629">
    <property type="term" value="P:negative regulation of gene expression"/>
    <property type="evidence" value="ECO:0007669"/>
    <property type="project" value="TreeGrafter"/>
</dbReference>
<keyword evidence="7" id="KW-0949">S-adenosyl-L-methionine</keyword>
<organism evidence="17 18">
    <name type="scientific">Aphis glycines</name>
    <name type="common">Soybean aphid</name>
    <dbReference type="NCBI Taxonomy" id="307491"/>
    <lineage>
        <taxon>Eukaryota</taxon>
        <taxon>Metazoa</taxon>
        <taxon>Ecdysozoa</taxon>
        <taxon>Arthropoda</taxon>
        <taxon>Hexapoda</taxon>
        <taxon>Insecta</taxon>
        <taxon>Pterygota</taxon>
        <taxon>Neoptera</taxon>
        <taxon>Paraneoptera</taxon>
        <taxon>Hemiptera</taxon>
        <taxon>Sternorrhyncha</taxon>
        <taxon>Aphidomorpha</taxon>
        <taxon>Aphidoidea</taxon>
        <taxon>Aphididae</taxon>
        <taxon>Aphidini</taxon>
        <taxon>Aphis</taxon>
        <taxon>Aphis</taxon>
    </lineage>
</organism>
<keyword evidence="8" id="KW-0479">Metal-binding</keyword>
<keyword evidence="10" id="KW-0862">Zinc</keyword>
<dbReference type="PROSITE" id="PS50867">
    <property type="entry name" value="PRE_SET"/>
    <property type="match status" value="1"/>
</dbReference>
<keyword evidence="18" id="KW-1185">Reference proteome</keyword>
<keyword evidence="11" id="KW-0156">Chromatin regulator</keyword>
<gene>
    <name evidence="17" type="ORF">AGLY_000903</name>
</gene>
<evidence type="ECO:0000313" key="17">
    <source>
        <dbReference type="EMBL" id="KAE9545360.1"/>
    </source>
</evidence>
<evidence type="ECO:0000259" key="15">
    <source>
        <dbReference type="PROSITE" id="PS50280"/>
    </source>
</evidence>
<evidence type="ECO:0000256" key="8">
    <source>
        <dbReference type="ARBA" id="ARBA00022723"/>
    </source>
</evidence>
<dbReference type="GO" id="GO:0070828">
    <property type="term" value="P:heterochromatin organization"/>
    <property type="evidence" value="ECO:0007669"/>
    <property type="project" value="TreeGrafter"/>
</dbReference>
<evidence type="ECO:0000256" key="11">
    <source>
        <dbReference type="ARBA" id="ARBA00022853"/>
    </source>
</evidence>
<reference evidence="17 18" key="1">
    <citation type="submission" date="2019-08" db="EMBL/GenBank/DDBJ databases">
        <title>The genome of the soybean aphid Biotype 1, its phylome, world population structure and adaptation to the North American continent.</title>
        <authorList>
            <person name="Giordano R."/>
            <person name="Donthu R.K."/>
            <person name="Hernandez A.G."/>
            <person name="Wright C.L."/>
            <person name="Zimin A.V."/>
        </authorList>
    </citation>
    <scope>NUCLEOTIDE SEQUENCE [LARGE SCALE GENOMIC DNA]</scope>
    <source>
        <tissue evidence="17">Whole aphids</tissue>
    </source>
</reference>
<dbReference type="CDD" id="cd10517">
    <property type="entry name" value="SET_SETDB1"/>
    <property type="match status" value="1"/>
</dbReference>
<evidence type="ECO:0000256" key="12">
    <source>
        <dbReference type="ARBA" id="ARBA00023015"/>
    </source>
</evidence>